<organism evidence="1 2">
    <name type="scientific">Borborobacter arsenicus</name>
    <dbReference type="NCBI Taxonomy" id="1851146"/>
    <lineage>
        <taxon>Bacteria</taxon>
        <taxon>Pseudomonadati</taxon>
        <taxon>Pseudomonadota</taxon>
        <taxon>Alphaproteobacteria</taxon>
        <taxon>Hyphomicrobiales</taxon>
        <taxon>Phyllobacteriaceae</taxon>
        <taxon>Borborobacter</taxon>
    </lineage>
</organism>
<dbReference type="RefSeq" id="WP_128628150.1">
    <property type="nucleotide sequence ID" value="NZ_RKST01000021.1"/>
</dbReference>
<dbReference type="Proteomes" id="UP000281647">
    <property type="component" value="Unassembled WGS sequence"/>
</dbReference>
<comment type="caution">
    <text evidence="1">The sequence shown here is derived from an EMBL/GenBank/DDBJ whole genome shotgun (WGS) entry which is preliminary data.</text>
</comment>
<dbReference type="OrthoDB" id="8030915at2"/>
<proteinExistence type="predicted"/>
<evidence type="ECO:0000313" key="1">
    <source>
        <dbReference type="EMBL" id="RUM96278.1"/>
    </source>
</evidence>
<gene>
    <name evidence="1" type="ORF">EET67_19135</name>
</gene>
<dbReference type="EMBL" id="RKST01000021">
    <property type="protein sequence ID" value="RUM96278.1"/>
    <property type="molecule type" value="Genomic_DNA"/>
</dbReference>
<sequence>MTSDFSAARPLLEQAYHHLQGNDDFSVKTREALDLIIEAIAAEQFRRPTHVAKILEFPSPHLKTNRGT</sequence>
<protein>
    <submittedName>
        <fullName evidence="1">Uncharacterized protein</fullName>
    </submittedName>
</protein>
<keyword evidence="2" id="KW-1185">Reference proteome</keyword>
<dbReference type="AlphaFoldDB" id="A0A432V2F2"/>
<reference evidence="1 2" key="1">
    <citation type="submission" date="2018-11" db="EMBL/GenBank/DDBJ databases">
        <title>Pseudaminobacter arsenicus sp. nov., an arsenic-resistant bacterium isolated from arsenic-rich aquifers.</title>
        <authorList>
            <person name="Mu Y."/>
        </authorList>
    </citation>
    <scope>NUCLEOTIDE SEQUENCE [LARGE SCALE GENOMIC DNA]</scope>
    <source>
        <strain evidence="1 2">CB3</strain>
    </source>
</reference>
<accession>A0A432V2F2</accession>
<name>A0A432V2F2_9HYPH</name>
<evidence type="ECO:0000313" key="2">
    <source>
        <dbReference type="Proteomes" id="UP000281647"/>
    </source>
</evidence>